<protein>
    <submittedName>
        <fullName evidence="5">Uncharacterized protein</fullName>
    </submittedName>
</protein>
<dbReference type="PROSITE" id="PS50005">
    <property type="entry name" value="TPR"/>
    <property type="match status" value="2"/>
</dbReference>
<dbReference type="STRING" id="69332.A0A388JNM6"/>
<organism evidence="5 6">
    <name type="scientific">Chara braunii</name>
    <name type="common">Braun's stonewort</name>
    <dbReference type="NCBI Taxonomy" id="69332"/>
    <lineage>
        <taxon>Eukaryota</taxon>
        <taxon>Viridiplantae</taxon>
        <taxon>Streptophyta</taxon>
        <taxon>Charophyceae</taxon>
        <taxon>Charales</taxon>
        <taxon>Characeae</taxon>
        <taxon>Chara</taxon>
    </lineage>
</organism>
<dbReference type="AlphaFoldDB" id="A0A388JNM6"/>
<dbReference type="PANTHER" id="PTHR44943">
    <property type="entry name" value="CELLULOSE SYNTHASE OPERON PROTEIN C"/>
    <property type="match status" value="1"/>
</dbReference>
<dbReference type="PROSITE" id="PS50293">
    <property type="entry name" value="TPR_REGION"/>
    <property type="match status" value="1"/>
</dbReference>
<dbReference type="Pfam" id="PF13414">
    <property type="entry name" value="TPR_11"/>
    <property type="match status" value="1"/>
</dbReference>
<accession>A0A388JNM6</accession>
<keyword evidence="6" id="KW-1185">Reference proteome</keyword>
<comment type="caution">
    <text evidence="5">The sequence shown here is derived from an EMBL/GenBank/DDBJ whole genome shotgun (WGS) entry which is preliminary data.</text>
</comment>
<evidence type="ECO:0000313" key="6">
    <source>
        <dbReference type="Proteomes" id="UP000265515"/>
    </source>
</evidence>
<dbReference type="InterPro" id="IPR051685">
    <property type="entry name" value="Ycf3/AcsC/BcsC/TPR_MFPF"/>
</dbReference>
<keyword evidence="4" id="KW-0472">Membrane</keyword>
<evidence type="ECO:0000313" key="5">
    <source>
        <dbReference type="EMBL" id="GBG59375.1"/>
    </source>
</evidence>
<dbReference type="OrthoDB" id="10006023at2759"/>
<keyword evidence="4" id="KW-1133">Transmembrane helix</keyword>
<feature type="transmembrane region" description="Helical" evidence="4">
    <location>
        <begin position="231"/>
        <end position="249"/>
    </location>
</feature>
<evidence type="ECO:0000256" key="2">
    <source>
        <dbReference type="ARBA" id="ARBA00022803"/>
    </source>
</evidence>
<dbReference type="SUPFAM" id="SSF48452">
    <property type="entry name" value="TPR-like"/>
    <property type="match status" value="1"/>
</dbReference>
<evidence type="ECO:0000256" key="4">
    <source>
        <dbReference type="SAM" id="Phobius"/>
    </source>
</evidence>
<keyword evidence="2 3" id="KW-0802">TPR repeat</keyword>
<proteinExistence type="predicted"/>
<feature type="repeat" description="TPR" evidence="3">
    <location>
        <begin position="348"/>
        <end position="381"/>
    </location>
</feature>
<name>A0A388JNM6_CHABU</name>
<evidence type="ECO:0000256" key="3">
    <source>
        <dbReference type="PROSITE-ProRule" id="PRU00339"/>
    </source>
</evidence>
<dbReference type="Proteomes" id="UP000265515">
    <property type="component" value="Unassembled WGS sequence"/>
</dbReference>
<dbReference type="Gene3D" id="1.25.40.10">
    <property type="entry name" value="Tetratricopeptide repeat domain"/>
    <property type="match status" value="1"/>
</dbReference>
<dbReference type="InterPro" id="IPR019734">
    <property type="entry name" value="TPR_rpt"/>
</dbReference>
<dbReference type="EMBL" id="BFEA01000004">
    <property type="protein sequence ID" value="GBG59375.1"/>
    <property type="molecule type" value="Genomic_DNA"/>
</dbReference>
<gene>
    <name evidence="5" type="ORF">CBR_g38402</name>
</gene>
<dbReference type="PANTHER" id="PTHR44943:SF8">
    <property type="entry name" value="TPR REPEAT-CONTAINING PROTEIN MJ0263"/>
    <property type="match status" value="1"/>
</dbReference>
<evidence type="ECO:0000256" key="1">
    <source>
        <dbReference type="ARBA" id="ARBA00022737"/>
    </source>
</evidence>
<keyword evidence="1" id="KW-0677">Repeat</keyword>
<dbReference type="InterPro" id="IPR011990">
    <property type="entry name" value="TPR-like_helical_dom_sf"/>
</dbReference>
<feature type="repeat" description="TPR" evidence="3">
    <location>
        <begin position="314"/>
        <end position="347"/>
    </location>
</feature>
<reference evidence="5 6" key="1">
    <citation type="journal article" date="2018" name="Cell">
        <title>The Chara Genome: Secondary Complexity and Implications for Plant Terrestrialization.</title>
        <authorList>
            <person name="Nishiyama T."/>
            <person name="Sakayama H."/>
            <person name="Vries J.D."/>
            <person name="Buschmann H."/>
            <person name="Saint-Marcoux D."/>
            <person name="Ullrich K.K."/>
            <person name="Haas F.B."/>
            <person name="Vanderstraeten L."/>
            <person name="Becker D."/>
            <person name="Lang D."/>
            <person name="Vosolsobe S."/>
            <person name="Rombauts S."/>
            <person name="Wilhelmsson P.K.I."/>
            <person name="Janitza P."/>
            <person name="Kern R."/>
            <person name="Heyl A."/>
            <person name="Rumpler F."/>
            <person name="Villalobos L.I.A.C."/>
            <person name="Clay J.M."/>
            <person name="Skokan R."/>
            <person name="Toyoda A."/>
            <person name="Suzuki Y."/>
            <person name="Kagoshima H."/>
            <person name="Schijlen E."/>
            <person name="Tajeshwar N."/>
            <person name="Catarino B."/>
            <person name="Hetherington A.J."/>
            <person name="Saltykova A."/>
            <person name="Bonnot C."/>
            <person name="Breuninger H."/>
            <person name="Symeonidi A."/>
            <person name="Radhakrishnan G.V."/>
            <person name="Van Nieuwerburgh F."/>
            <person name="Deforce D."/>
            <person name="Chang C."/>
            <person name="Karol K.G."/>
            <person name="Hedrich R."/>
            <person name="Ulvskov P."/>
            <person name="Glockner G."/>
            <person name="Delwiche C.F."/>
            <person name="Petrasek J."/>
            <person name="Van de Peer Y."/>
            <person name="Friml J."/>
            <person name="Beilby M."/>
            <person name="Dolan L."/>
            <person name="Kohara Y."/>
            <person name="Sugano S."/>
            <person name="Fujiyama A."/>
            <person name="Delaux P.-M."/>
            <person name="Quint M."/>
            <person name="TheiBen G."/>
            <person name="Hagemann M."/>
            <person name="Harholt J."/>
            <person name="Dunand C."/>
            <person name="Zachgo S."/>
            <person name="Langdale J."/>
            <person name="Maumus F."/>
            <person name="Straeten D.V.D."/>
            <person name="Gould S.B."/>
            <person name="Rensing S.A."/>
        </authorList>
    </citation>
    <scope>NUCLEOTIDE SEQUENCE [LARGE SCALE GENOMIC DNA]</scope>
    <source>
        <strain evidence="5 6">S276</strain>
    </source>
</reference>
<keyword evidence="4" id="KW-0812">Transmembrane</keyword>
<sequence length="405" mass="44674">MAAGGCMAAARGAAFTATSPLAGYLAATVCDRCCGEPVIPLRLRCVSSLSSSSSSSSPMTGMPHACGCATRSRVPNAVLAVLGADRQKHAGNVRSGLRHLEDTLRTLRAHTVPRRGLHEPCRLLQRCGVKEGAERRRRMRGVESCSRDCWFAFRKQRIEEREISSAGATSDSDDCARSESIGTYVLLALLAWRAESAEAVTVGPDLVHRAVLLPDRVYGDVSTLLESGLQLAYLAALLILLGGGTFLVVRQILVRRELENAAKELQLRVRSGEASSQEYFDLGAVMLRKKLYVQANKYLEQAIKKWEGDEADLAQVYNALGFSYFSEGKSEQAAAEYEKALKLQPGYITALNNLGDALEKLKKYDRAWEVYGEVLSRDPDNRIAKMRFKEVQEKRERRRGVEVKD</sequence>
<dbReference type="SMART" id="SM00028">
    <property type="entry name" value="TPR"/>
    <property type="match status" value="3"/>
</dbReference>
<dbReference type="Gramene" id="GBG59375">
    <property type="protein sequence ID" value="GBG59375"/>
    <property type="gene ID" value="CBR_g38402"/>
</dbReference>